<reference evidence="2" key="1">
    <citation type="submission" date="2022-11" db="EMBL/GenBank/DDBJ databases">
        <authorList>
            <person name="Petersen C."/>
        </authorList>
    </citation>
    <scope>NUCLEOTIDE SEQUENCE</scope>
    <source>
        <strain evidence="2">IBT 30069</strain>
    </source>
</reference>
<dbReference type="PANTHER" id="PTHR12358">
    <property type="entry name" value="SPHINGOSINE KINASE"/>
    <property type="match status" value="1"/>
</dbReference>
<dbReference type="GO" id="GO:0005737">
    <property type="term" value="C:cytoplasm"/>
    <property type="evidence" value="ECO:0007669"/>
    <property type="project" value="TreeGrafter"/>
</dbReference>
<dbReference type="Gene3D" id="3.40.50.10330">
    <property type="entry name" value="Probable inorganic polyphosphate/atp-NAD kinase, domain 1"/>
    <property type="match status" value="1"/>
</dbReference>
<dbReference type="PANTHER" id="PTHR12358:SF108">
    <property type="entry name" value="DAGKC DOMAIN-CONTAINING PROTEIN"/>
    <property type="match status" value="1"/>
</dbReference>
<dbReference type="EMBL" id="JAPQKH010000008">
    <property type="protein sequence ID" value="KAJ5083235.1"/>
    <property type="molecule type" value="Genomic_DNA"/>
</dbReference>
<dbReference type="Gene3D" id="2.60.200.40">
    <property type="match status" value="1"/>
</dbReference>
<comment type="caution">
    <text evidence="2">The sequence shown here is derived from an EMBL/GenBank/DDBJ whole genome shotgun (WGS) entry which is preliminary data.</text>
</comment>
<dbReference type="AlphaFoldDB" id="A0A9W9JVR7"/>
<dbReference type="InterPro" id="IPR001206">
    <property type="entry name" value="Diacylglycerol_kinase_cat_dom"/>
</dbReference>
<proteinExistence type="predicted"/>
<organism evidence="2 3">
    <name type="scientific">Penicillium angulare</name>
    <dbReference type="NCBI Taxonomy" id="116970"/>
    <lineage>
        <taxon>Eukaryota</taxon>
        <taxon>Fungi</taxon>
        <taxon>Dikarya</taxon>
        <taxon>Ascomycota</taxon>
        <taxon>Pezizomycotina</taxon>
        <taxon>Eurotiomycetes</taxon>
        <taxon>Eurotiomycetidae</taxon>
        <taxon>Eurotiales</taxon>
        <taxon>Aspergillaceae</taxon>
        <taxon>Penicillium</taxon>
    </lineage>
</organism>
<dbReference type="SUPFAM" id="SSF111331">
    <property type="entry name" value="NAD kinase/diacylglycerol kinase-like"/>
    <property type="match status" value="1"/>
</dbReference>
<dbReference type="OrthoDB" id="3853857at2759"/>
<gene>
    <name evidence="2" type="ORF">N7456_012662</name>
</gene>
<reference evidence="2" key="2">
    <citation type="journal article" date="2023" name="IMA Fungus">
        <title>Comparative genomic study of the Penicillium genus elucidates a diverse pangenome and 15 lateral gene transfer events.</title>
        <authorList>
            <person name="Petersen C."/>
            <person name="Sorensen T."/>
            <person name="Nielsen M.R."/>
            <person name="Sondergaard T.E."/>
            <person name="Sorensen J.L."/>
            <person name="Fitzpatrick D.A."/>
            <person name="Frisvad J.C."/>
            <person name="Nielsen K.L."/>
        </authorList>
    </citation>
    <scope>NUCLEOTIDE SEQUENCE</scope>
    <source>
        <strain evidence="2">IBT 30069</strain>
    </source>
</reference>
<evidence type="ECO:0000259" key="1">
    <source>
        <dbReference type="PROSITE" id="PS50146"/>
    </source>
</evidence>
<dbReference type="SMART" id="SM00046">
    <property type="entry name" value="DAGKc"/>
    <property type="match status" value="1"/>
</dbReference>
<dbReference type="Proteomes" id="UP001149165">
    <property type="component" value="Unassembled WGS sequence"/>
</dbReference>
<dbReference type="InterPro" id="IPR017438">
    <property type="entry name" value="ATP-NAD_kinase_N"/>
</dbReference>
<dbReference type="Pfam" id="PF00781">
    <property type="entry name" value="DAGK_cat"/>
    <property type="match status" value="1"/>
</dbReference>
<protein>
    <recommendedName>
        <fullName evidence="1">DAGKc domain-containing protein</fullName>
    </recommendedName>
</protein>
<keyword evidence="3" id="KW-1185">Reference proteome</keyword>
<dbReference type="GO" id="GO:0046512">
    <property type="term" value="P:sphingosine biosynthetic process"/>
    <property type="evidence" value="ECO:0007669"/>
    <property type="project" value="TreeGrafter"/>
</dbReference>
<dbReference type="PROSITE" id="PS50146">
    <property type="entry name" value="DAGK"/>
    <property type="match status" value="1"/>
</dbReference>
<name>A0A9W9JVR7_9EURO</name>
<feature type="domain" description="DAGKc" evidence="1">
    <location>
        <begin position="99"/>
        <end position="241"/>
    </location>
</feature>
<accession>A0A9W9JVR7</accession>
<sequence length="455" mass="49800">MVTAPFEWGTEAFTPEVTGDILQCTSQSGLQGQINLSDILGVLPGEDSSSSHTVLFLVKPEGHNHGDSIAAVGHLEKTVISCLPSSLTQFLVKVPEYLQHSEPVQVVVSVKSGTCQAQTIFQDLVEPLLTQLSVKYEVHETKSTQTITELCESRFLERARAGTPQTIVLLSGDGGVVNIVDYFYRHTQSVQTPPHIALIPCGTGNALACSIGSRTGPSSGLKSLIRGTPTPIPIFATKLSPGSQMIVDEGRQKVPLGDPNASHQTLYGSVTVSWGIHAALVADSDTTEYRKFGNERFKIAGMKLLHPPDGSAPHKFKGNVTYSERDDQTGEVSEKTFEGDEHMYLLASLVSRLEYNFVVSPKSEPLDGSMWFMGWGPMSGEEATRLVVLAYKGGLHVDDEAVTYAKFEKLRIDFKEDSEHWRRICVDGNIIAVEKDGWLELTKEPRQLLNVIKPH</sequence>
<evidence type="ECO:0000313" key="2">
    <source>
        <dbReference type="EMBL" id="KAJ5083235.1"/>
    </source>
</evidence>
<dbReference type="InterPro" id="IPR050187">
    <property type="entry name" value="Lipid_Phosphate_FormReg"/>
</dbReference>
<dbReference type="InterPro" id="IPR016064">
    <property type="entry name" value="NAD/diacylglycerol_kinase_sf"/>
</dbReference>
<dbReference type="GO" id="GO:0016020">
    <property type="term" value="C:membrane"/>
    <property type="evidence" value="ECO:0007669"/>
    <property type="project" value="TreeGrafter"/>
</dbReference>
<dbReference type="GO" id="GO:0001727">
    <property type="term" value="F:lipid kinase activity"/>
    <property type="evidence" value="ECO:0007669"/>
    <property type="project" value="TreeGrafter"/>
</dbReference>
<evidence type="ECO:0000313" key="3">
    <source>
        <dbReference type="Proteomes" id="UP001149165"/>
    </source>
</evidence>